<feature type="region of interest" description="Disordered" evidence="7">
    <location>
        <begin position="356"/>
        <end position="429"/>
    </location>
</feature>
<reference evidence="9 10" key="1">
    <citation type="submission" date="2023-01" db="EMBL/GenBank/DDBJ databases">
        <title>Analysis of 21 Apiospora genomes using comparative genomics revels a genus with tremendous synthesis potential of carbohydrate active enzymes and secondary metabolites.</title>
        <authorList>
            <person name="Sorensen T."/>
        </authorList>
    </citation>
    <scope>NUCLEOTIDE SEQUENCE [LARGE SCALE GENOMIC DNA]</scope>
    <source>
        <strain evidence="9 10">CBS 33761</strain>
    </source>
</reference>
<keyword evidence="10" id="KW-1185">Reference proteome</keyword>
<evidence type="ECO:0000256" key="6">
    <source>
        <dbReference type="PROSITE-ProRule" id="PRU00453"/>
    </source>
</evidence>
<comment type="similarity">
    <text evidence="5">Belongs to the BCD1 family.</text>
</comment>
<dbReference type="InterPro" id="IPR057721">
    <property type="entry name" value="BCD1_alpha/beta"/>
</dbReference>
<dbReference type="InterPro" id="IPR051639">
    <property type="entry name" value="BCD1"/>
</dbReference>
<feature type="region of interest" description="Disordered" evidence="7">
    <location>
        <begin position="211"/>
        <end position="251"/>
    </location>
</feature>
<evidence type="ECO:0000259" key="8">
    <source>
        <dbReference type="PROSITE" id="PS51083"/>
    </source>
</evidence>
<dbReference type="Gene3D" id="3.30.60.190">
    <property type="match status" value="1"/>
</dbReference>
<evidence type="ECO:0000313" key="10">
    <source>
        <dbReference type="Proteomes" id="UP001444661"/>
    </source>
</evidence>
<evidence type="ECO:0000256" key="2">
    <source>
        <dbReference type="ARBA" id="ARBA00022771"/>
    </source>
</evidence>
<dbReference type="EMBL" id="JAQQWK010000006">
    <property type="protein sequence ID" value="KAK8038835.1"/>
    <property type="molecule type" value="Genomic_DNA"/>
</dbReference>
<feature type="compositionally biased region" description="Basic and acidic residues" evidence="7">
    <location>
        <begin position="215"/>
        <end position="229"/>
    </location>
</feature>
<evidence type="ECO:0000256" key="4">
    <source>
        <dbReference type="ARBA" id="ARBA00049598"/>
    </source>
</evidence>
<dbReference type="InterPro" id="IPR007529">
    <property type="entry name" value="Znf_HIT"/>
</dbReference>
<dbReference type="SUPFAM" id="SSF144232">
    <property type="entry name" value="HIT/MYND zinc finger-like"/>
    <property type="match status" value="1"/>
</dbReference>
<proteinExistence type="inferred from homology"/>
<name>A0ABR1SWY6_9PEZI</name>
<evidence type="ECO:0000256" key="1">
    <source>
        <dbReference type="ARBA" id="ARBA00022723"/>
    </source>
</evidence>
<gene>
    <name evidence="9" type="ORF">PG993_007246</name>
</gene>
<dbReference type="PANTHER" id="PTHR13483:SF11">
    <property type="entry name" value="ZINC FINGER HIT DOMAIN-CONTAINING PROTEIN 3"/>
    <property type="match status" value="1"/>
</dbReference>
<evidence type="ECO:0000256" key="7">
    <source>
        <dbReference type="SAM" id="MobiDB-lite"/>
    </source>
</evidence>
<evidence type="ECO:0000256" key="3">
    <source>
        <dbReference type="ARBA" id="ARBA00022833"/>
    </source>
</evidence>
<keyword evidence="2 6" id="KW-0863">Zinc-finger</keyword>
<comment type="caution">
    <text evidence="9">The sequence shown here is derived from an EMBL/GenBank/DDBJ whole genome shotgun (WGS) entry which is preliminary data.</text>
</comment>
<accession>A0ABR1SWY6</accession>
<feature type="compositionally biased region" description="Acidic residues" evidence="7">
    <location>
        <begin position="381"/>
        <end position="412"/>
    </location>
</feature>
<evidence type="ECO:0000256" key="5">
    <source>
        <dbReference type="ARBA" id="ARBA00049654"/>
    </source>
</evidence>
<dbReference type="CDD" id="cd23023">
    <property type="entry name" value="zf-HIT_BCD1"/>
    <property type="match status" value="1"/>
</dbReference>
<dbReference type="Proteomes" id="UP001444661">
    <property type="component" value="Unassembled WGS sequence"/>
</dbReference>
<comment type="function">
    <text evidence="4">Required for box C/D snoRNAs accumulation involved in snoRNA processing, snoRNA transport to the nucleolus and ribosome biogenesis.</text>
</comment>
<dbReference type="PANTHER" id="PTHR13483">
    <property type="entry name" value="BOX C_D SNORNA PROTEIN 1-RELATED"/>
    <property type="match status" value="1"/>
</dbReference>
<feature type="compositionally biased region" description="Basic and acidic residues" evidence="7">
    <location>
        <begin position="279"/>
        <end position="294"/>
    </location>
</feature>
<dbReference type="PROSITE" id="PS51083">
    <property type="entry name" value="ZF_HIT"/>
    <property type="match status" value="1"/>
</dbReference>
<dbReference type="Pfam" id="PF25790">
    <property type="entry name" value="BCD1"/>
    <property type="match status" value="1"/>
</dbReference>
<dbReference type="Pfam" id="PF04438">
    <property type="entry name" value="zf-HIT"/>
    <property type="match status" value="1"/>
</dbReference>
<sequence>MDPLLTSLCSVCRTREPKYKCPRCGTNTCSLPCVKRHKKWSSCNGQRDPTVYMPPAKLRTDAGIDHDYNFLTKIERSLEQTEKLLVEERGILPDPAQQNDQFHGPPYKKARLNKGQSRGRTTLEGGSRSWARAAVKKLNTLGITVKHQPYGMTRPKNNATSFNKRTQTINWQVEWCFLDPAASSPEKLLNKTLDNVPMYLAYADCREYHRRSQMSKKEKEQEKKQKQIEDAAADAEETGEDDNGNITFRGQDWKNSTWTAAAVPFQSTDGCWHVSTTTSERKPRKLSERQRRAKDTKNEYQFYFHIPGTPSREPQKLIPISPDDDLASVLAGMEVLEFPSIYITRAGTELPQGYQLAKRPTNSSTSQGAPGPTKKRKSEELVEYASEEEEGEIAEADDDAEPQSEMELDPADDTTSSSGSDSDSDEEME</sequence>
<feature type="compositionally biased region" description="Acidic residues" evidence="7">
    <location>
        <begin position="231"/>
        <end position="243"/>
    </location>
</feature>
<keyword evidence="3" id="KW-0862">Zinc</keyword>
<feature type="domain" description="HIT-type" evidence="8">
    <location>
        <begin position="9"/>
        <end position="43"/>
    </location>
</feature>
<feature type="region of interest" description="Disordered" evidence="7">
    <location>
        <begin position="275"/>
        <end position="294"/>
    </location>
</feature>
<protein>
    <submittedName>
        <fullName evidence="9">HIT zinc finger protein</fullName>
    </submittedName>
</protein>
<keyword evidence="1" id="KW-0479">Metal-binding</keyword>
<evidence type="ECO:0000313" key="9">
    <source>
        <dbReference type="EMBL" id="KAK8038835.1"/>
    </source>
</evidence>
<organism evidence="9 10">
    <name type="scientific">Apiospora rasikravindrae</name>
    <dbReference type="NCBI Taxonomy" id="990691"/>
    <lineage>
        <taxon>Eukaryota</taxon>
        <taxon>Fungi</taxon>
        <taxon>Dikarya</taxon>
        <taxon>Ascomycota</taxon>
        <taxon>Pezizomycotina</taxon>
        <taxon>Sordariomycetes</taxon>
        <taxon>Xylariomycetidae</taxon>
        <taxon>Amphisphaeriales</taxon>
        <taxon>Apiosporaceae</taxon>
        <taxon>Apiospora</taxon>
    </lineage>
</organism>